<feature type="domain" description="Tify" evidence="3">
    <location>
        <begin position="170"/>
        <end position="201"/>
    </location>
</feature>
<reference evidence="5" key="2">
    <citation type="journal article" date="2024" name="Plant">
        <title>Genomic evolution and insights into agronomic trait innovations of Sesamum species.</title>
        <authorList>
            <person name="Miao H."/>
            <person name="Wang L."/>
            <person name="Qu L."/>
            <person name="Liu H."/>
            <person name="Sun Y."/>
            <person name="Le M."/>
            <person name="Wang Q."/>
            <person name="Wei S."/>
            <person name="Zheng Y."/>
            <person name="Lin W."/>
            <person name="Duan Y."/>
            <person name="Cao H."/>
            <person name="Xiong S."/>
            <person name="Wang X."/>
            <person name="Wei L."/>
            <person name="Li C."/>
            <person name="Ma Q."/>
            <person name="Ju M."/>
            <person name="Zhao R."/>
            <person name="Li G."/>
            <person name="Mu C."/>
            <person name="Tian Q."/>
            <person name="Mei H."/>
            <person name="Zhang T."/>
            <person name="Gao T."/>
            <person name="Zhang H."/>
        </authorList>
    </citation>
    <scope>NUCLEOTIDE SEQUENCE</scope>
    <source>
        <strain evidence="5">G01</strain>
    </source>
</reference>
<organism evidence="5">
    <name type="scientific">Sesamum angustifolium</name>
    <dbReference type="NCBI Taxonomy" id="2727405"/>
    <lineage>
        <taxon>Eukaryota</taxon>
        <taxon>Viridiplantae</taxon>
        <taxon>Streptophyta</taxon>
        <taxon>Embryophyta</taxon>
        <taxon>Tracheophyta</taxon>
        <taxon>Spermatophyta</taxon>
        <taxon>Magnoliopsida</taxon>
        <taxon>eudicotyledons</taxon>
        <taxon>Gunneridae</taxon>
        <taxon>Pentapetalae</taxon>
        <taxon>asterids</taxon>
        <taxon>lamiids</taxon>
        <taxon>Lamiales</taxon>
        <taxon>Pedaliaceae</taxon>
        <taxon>Sesamum</taxon>
    </lineage>
</organism>
<dbReference type="GO" id="GO:0000977">
    <property type="term" value="F:RNA polymerase II transcription regulatory region sequence-specific DNA binding"/>
    <property type="evidence" value="ECO:0007669"/>
    <property type="project" value="TreeGrafter"/>
</dbReference>
<accession>A0AAW2JAJ5</accession>
<evidence type="ECO:0000259" key="3">
    <source>
        <dbReference type="Pfam" id="PF16135"/>
    </source>
</evidence>
<dbReference type="GO" id="GO:0003682">
    <property type="term" value="F:chromatin binding"/>
    <property type="evidence" value="ECO:0007669"/>
    <property type="project" value="TreeGrafter"/>
</dbReference>
<feature type="domain" description="Tify" evidence="3">
    <location>
        <begin position="44"/>
        <end position="82"/>
    </location>
</feature>
<evidence type="ECO:0000259" key="4">
    <source>
        <dbReference type="Pfam" id="PF23209"/>
    </source>
</evidence>
<evidence type="ECO:0000256" key="1">
    <source>
        <dbReference type="ARBA" id="ARBA00004123"/>
    </source>
</evidence>
<proteinExistence type="predicted"/>
<evidence type="ECO:0000256" key="2">
    <source>
        <dbReference type="ARBA" id="ARBA00023242"/>
    </source>
</evidence>
<dbReference type="GO" id="GO:0005634">
    <property type="term" value="C:nucleus"/>
    <property type="evidence" value="ECO:0007669"/>
    <property type="project" value="UniProtKB-SubCell"/>
</dbReference>
<dbReference type="EMBL" id="JACGWK010001293">
    <property type="protein sequence ID" value="KAL0291519.1"/>
    <property type="molecule type" value="Genomic_DNA"/>
</dbReference>
<comment type="subcellular location">
    <subcellularLocation>
        <location evidence="1">Nucleus</location>
    </subcellularLocation>
</comment>
<dbReference type="PANTHER" id="PTHR47025:SF2">
    <property type="entry name" value="AUTOIMMUNE REGULATOR"/>
    <property type="match status" value="1"/>
</dbReference>
<sequence length="428" mass="47805">MDEEIVCHDDEAQSEIGGLPAGRRRMTRSQSTAGSSKGYVRSADKIVTPNQFEMHAGSANKRPPKYIFLDNGKSLRDVLNACKANLSESLESVILNAIGRSNYTTASCINCKDDIHPMEYDPSDAQISHTSRRDLRMHKSVLAEDVLPEGTALSYVIHRELKKLESYKKDGGIFCACCRKVVSPSQFEAHAGFASHRKPFALFAECIGLSAIPRGIWYCKYCQNMFEKEKFAEPDANALAAGRVPGVDPLQAITQRCIRVVGTLEPEIGGCAICRCHDFCKSRFTARTIILCDQECEKEYHVGCLKEQNIDHLKGCEQRLPEALLDVLKMKCEGQDLHKNPELGWRLLRGKKATEDSRVWLSGADNIFHDRFDPISDAVTAVLTLSHIWRHLKDQDFCGMYCAVLMVNSVVLSAAIFRIFGEEVAELP</sequence>
<gene>
    <name evidence="5" type="ORF">Sangu_2532700</name>
</gene>
<comment type="caution">
    <text evidence="5">The sequence shown here is derived from an EMBL/GenBank/DDBJ whole genome shotgun (WGS) entry which is preliminary data.</text>
</comment>
<dbReference type="PANTHER" id="PTHR47025">
    <property type="entry name" value="AUTOIMMUNE REGULATOR"/>
    <property type="match status" value="1"/>
</dbReference>
<dbReference type="InterPro" id="IPR032308">
    <property type="entry name" value="TDBD"/>
</dbReference>
<dbReference type="GO" id="GO:0045944">
    <property type="term" value="P:positive regulation of transcription by RNA polymerase II"/>
    <property type="evidence" value="ECO:0007669"/>
    <property type="project" value="TreeGrafter"/>
</dbReference>
<evidence type="ECO:0000313" key="5">
    <source>
        <dbReference type="EMBL" id="KAL0291519.1"/>
    </source>
</evidence>
<dbReference type="AlphaFoldDB" id="A0AAW2JAJ5"/>
<feature type="domain" description="Increased DNA methylation 1 C-terminal" evidence="4">
    <location>
        <begin position="372"/>
        <end position="428"/>
    </location>
</feature>
<name>A0AAW2JAJ5_9LAMI</name>
<dbReference type="Pfam" id="PF16135">
    <property type="entry name" value="TDBD"/>
    <property type="match status" value="2"/>
</dbReference>
<protein>
    <submittedName>
        <fullName evidence="5">Uncharacterized protein</fullName>
    </submittedName>
</protein>
<dbReference type="Pfam" id="PF23209">
    <property type="entry name" value="IDM1_C"/>
    <property type="match status" value="1"/>
</dbReference>
<keyword evidence="2" id="KW-0539">Nucleus</keyword>
<dbReference type="GO" id="GO:0042393">
    <property type="term" value="F:histone binding"/>
    <property type="evidence" value="ECO:0007669"/>
    <property type="project" value="TreeGrafter"/>
</dbReference>
<reference evidence="5" key="1">
    <citation type="submission" date="2020-06" db="EMBL/GenBank/DDBJ databases">
        <authorList>
            <person name="Li T."/>
            <person name="Hu X."/>
            <person name="Zhang T."/>
            <person name="Song X."/>
            <person name="Zhang H."/>
            <person name="Dai N."/>
            <person name="Sheng W."/>
            <person name="Hou X."/>
            <person name="Wei L."/>
        </authorList>
    </citation>
    <scope>NUCLEOTIDE SEQUENCE</scope>
    <source>
        <strain evidence="5">G01</strain>
        <tissue evidence="5">Leaf</tissue>
    </source>
</reference>
<dbReference type="InterPro" id="IPR056511">
    <property type="entry name" value="IDM1_C"/>
</dbReference>